<dbReference type="Gene3D" id="3.40.50.150">
    <property type="entry name" value="Vaccinia Virus protein VP39"/>
    <property type="match status" value="1"/>
</dbReference>
<organism evidence="2 3">
    <name type="scientific">Nocardia africana</name>
    <dbReference type="NCBI Taxonomy" id="134964"/>
    <lineage>
        <taxon>Bacteria</taxon>
        <taxon>Bacillati</taxon>
        <taxon>Actinomycetota</taxon>
        <taxon>Actinomycetes</taxon>
        <taxon>Mycobacteriales</taxon>
        <taxon>Nocardiaceae</taxon>
        <taxon>Nocardia</taxon>
    </lineage>
</organism>
<dbReference type="GO" id="GO:0043770">
    <property type="term" value="F:demethylmenaquinone methyltransferase activity"/>
    <property type="evidence" value="ECO:0007669"/>
    <property type="project" value="UniProtKB-EC"/>
</dbReference>
<dbReference type="OrthoDB" id="65624at2"/>
<keyword evidence="2" id="KW-0489">Methyltransferase</keyword>
<dbReference type="InterPro" id="IPR013216">
    <property type="entry name" value="Methyltransf_11"/>
</dbReference>
<proteinExistence type="predicted"/>
<sequence>MSGPTLSSEYASPTPLQVRIETHARYSEHPDDPIAAVTALLDLSGDESIADIGCGDGRFLAHLAQSGHRGRVIGVDTSPAMVEAARKIPGVEALPGDAERLPFADRSICRTTARHMLYHVPHPVKALREFRRITREGGMVAVAVNHPQTCPRTRDLVTRRAHEYGLVPVEELTNTVNSDTLPEMMATVFPDVQVHRFDNALVFDRPEPLIRLAEAVFSFCGISTDNPHRPDILAAVTTDITDWFTAHPGQVWRDPKGYVIATATVE</sequence>
<evidence type="ECO:0000313" key="3">
    <source>
        <dbReference type="Proteomes" id="UP000255082"/>
    </source>
</evidence>
<dbReference type="GO" id="GO:0008757">
    <property type="term" value="F:S-adenosylmethionine-dependent methyltransferase activity"/>
    <property type="evidence" value="ECO:0007669"/>
    <property type="project" value="InterPro"/>
</dbReference>
<dbReference type="CDD" id="cd02440">
    <property type="entry name" value="AdoMet_MTases"/>
    <property type="match status" value="1"/>
</dbReference>
<dbReference type="InterPro" id="IPR029063">
    <property type="entry name" value="SAM-dependent_MTases_sf"/>
</dbReference>
<dbReference type="RefSeq" id="WP_062968822.1">
    <property type="nucleotide sequence ID" value="NZ_JAJFOE010000003.1"/>
</dbReference>
<dbReference type="Pfam" id="PF08241">
    <property type="entry name" value="Methyltransf_11"/>
    <property type="match status" value="1"/>
</dbReference>
<dbReference type="Proteomes" id="UP000255082">
    <property type="component" value="Unassembled WGS sequence"/>
</dbReference>
<name>A0A378X3V6_9NOCA</name>
<feature type="domain" description="Methyltransferase type 11" evidence="1">
    <location>
        <begin position="51"/>
        <end position="141"/>
    </location>
</feature>
<dbReference type="EC" id="2.1.1.163" evidence="2"/>
<accession>A0A378X3V6</accession>
<dbReference type="AlphaFoldDB" id="A0A378X3V6"/>
<reference evidence="2 3" key="1">
    <citation type="submission" date="2018-06" db="EMBL/GenBank/DDBJ databases">
        <authorList>
            <consortium name="Pathogen Informatics"/>
            <person name="Doyle S."/>
        </authorList>
    </citation>
    <scope>NUCLEOTIDE SEQUENCE [LARGE SCALE GENOMIC DNA]</scope>
    <source>
        <strain evidence="2 3">NCTC13184</strain>
    </source>
</reference>
<gene>
    <name evidence="2" type="primary">ubiE_6</name>
    <name evidence="2" type="ORF">NCTC13184_05872</name>
</gene>
<keyword evidence="2" id="KW-0808">Transferase</keyword>
<dbReference type="EMBL" id="UGRU01000001">
    <property type="protein sequence ID" value="SUA47331.1"/>
    <property type="molecule type" value="Genomic_DNA"/>
</dbReference>
<evidence type="ECO:0000259" key="1">
    <source>
        <dbReference type="Pfam" id="PF08241"/>
    </source>
</evidence>
<dbReference type="SUPFAM" id="SSF53335">
    <property type="entry name" value="S-adenosyl-L-methionine-dependent methyltransferases"/>
    <property type="match status" value="1"/>
</dbReference>
<protein>
    <submittedName>
        <fullName evidence="2">Demethylmenaquinone methyltransferase</fullName>
        <ecNumber evidence="2">2.1.1.163</ecNumber>
    </submittedName>
</protein>
<evidence type="ECO:0000313" key="2">
    <source>
        <dbReference type="EMBL" id="SUA47331.1"/>
    </source>
</evidence>
<dbReference type="GO" id="GO:0032259">
    <property type="term" value="P:methylation"/>
    <property type="evidence" value="ECO:0007669"/>
    <property type="project" value="UniProtKB-KW"/>
</dbReference>
<dbReference type="PANTHER" id="PTHR43591">
    <property type="entry name" value="METHYLTRANSFERASE"/>
    <property type="match status" value="1"/>
</dbReference>